<keyword evidence="1" id="KW-0472">Membrane</keyword>
<keyword evidence="1" id="KW-0812">Transmembrane</keyword>
<keyword evidence="1" id="KW-1133">Transmembrane helix</keyword>
<proteinExistence type="predicted"/>
<dbReference type="RefSeq" id="WP_075939490.1">
    <property type="nucleotide sequence ID" value="NZ_CABWNB010000003.1"/>
</dbReference>
<gene>
    <name evidence="3" type="ORF">HNR45_000536</name>
</gene>
<dbReference type="EMBL" id="JACHHI010000002">
    <property type="protein sequence ID" value="MBB6477506.1"/>
    <property type="molecule type" value="Genomic_DNA"/>
</dbReference>
<sequence length="73" mass="7640">MQDNHHEHAEPIVHYGSGLTMGLCVGAAVGAGLKDFATGMGIGLALGVVIEGFNFMDEPQEKTVDSAPAMLRK</sequence>
<name>A0A841R136_9FIRM</name>
<feature type="transmembrane region" description="Helical" evidence="1">
    <location>
        <begin position="12"/>
        <end position="30"/>
    </location>
</feature>
<feature type="transmembrane region" description="Helical" evidence="1">
    <location>
        <begin position="36"/>
        <end position="56"/>
    </location>
</feature>
<dbReference type="GeneID" id="93485811"/>
<accession>A0A841R136</accession>
<evidence type="ECO:0000313" key="4">
    <source>
        <dbReference type="Proteomes" id="UP000591941"/>
    </source>
</evidence>
<dbReference type="Proteomes" id="UP000591941">
    <property type="component" value="Unassembled WGS sequence"/>
</dbReference>
<organism evidence="3 4">
    <name type="scientific">Negativicoccus succinicivorans</name>
    <dbReference type="NCBI Taxonomy" id="620903"/>
    <lineage>
        <taxon>Bacteria</taxon>
        <taxon>Bacillati</taxon>
        <taxon>Bacillota</taxon>
        <taxon>Negativicutes</taxon>
        <taxon>Veillonellales</taxon>
        <taxon>Veillonellaceae</taxon>
        <taxon>Negativicoccus</taxon>
    </lineage>
</organism>
<reference evidence="3 4" key="1">
    <citation type="submission" date="2020-08" db="EMBL/GenBank/DDBJ databases">
        <title>Genomic Encyclopedia of Type Strains, Phase IV (KMG-IV): sequencing the most valuable type-strain genomes for metagenomic binning, comparative biology and taxonomic classification.</title>
        <authorList>
            <person name="Goeker M."/>
        </authorList>
    </citation>
    <scope>NUCLEOTIDE SEQUENCE [LARGE SCALE GENOMIC DNA]</scope>
    <source>
        <strain evidence="3 4">DSM 21255</strain>
    </source>
</reference>
<dbReference type="AlphaFoldDB" id="A0A841R136"/>
<comment type="caution">
    <text evidence="3">The sequence shown here is derived from an EMBL/GenBank/DDBJ whole genome shotgun (WGS) entry which is preliminary data.</text>
</comment>
<feature type="domain" description="Glycine zipper-like" evidence="2">
    <location>
        <begin position="14"/>
        <end position="50"/>
    </location>
</feature>
<evidence type="ECO:0000256" key="1">
    <source>
        <dbReference type="SAM" id="Phobius"/>
    </source>
</evidence>
<keyword evidence="4" id="KW-1185">Reference proteome</keyword>
<evidence type="ECO:0000259" key="2">
    <source>
        <dbReference type="Pfam" id="PF26273"/>
    </source>
</evidence>
<dbReference type="InterPro" id="IPR058598">
    <property type="entry name" value="Gly_zipper-like_dom"/>
</dbReference>
<evidence type="ECO:0000313" key="3">
    <source>
        <dbReference type="EMBL" id="MBB6477506.1"/>
    </source>
</evidence>
<protein>
    <recommendedName>
        <fullName evidence="2">Glycine zipper-like domain-containing protein</fullName>
    </recommendedName>
</protein>
<dbReference type="Pfam" id="PF26273">
    <property type="entry name" value="Gly_zipper"/>
    <property type="match status" value="1"/>
</dbReference>